<feature type="compositionally biased region" description="Low complexity" evidence="1">
    <location>
        <begin position="263"/>
        <end position="275"/>
    </location>
</feature>
<dbReference type="EMBL" id="CP099489">
    <property type="protein sequence ID" value="USQ79961.1"/>
    <property type="molecule type" value="Genomic_DNA"/>
</dbReference>
<protein>
    <submittedName>
        <fullName evidence="3">PT domain-containing protein</fullName>
    </submittedName>
</protein>
<dbReference type="Proteomes" id="UP001056455">
    <property type="component" value="Chromosome"/>
</dbReference>
<feature type="transmembrane region" description="Helical" evidence="2">
    <location>
        <begin position="39"/>
        <end position="64"/>
    </location>
</feature>
<dbReference type="RefSeq" id="WP_252593151.1">
    <property type="nucleotide sequence ID" value="NZ_CP099489.1"/>
</dbReference>
<keyword evidence="4" id="KW-1185">Reference proteome</keyword>
<evidence type="ECO:0000256" key="2">
    <source>
        <dbReference type="SAM" id="Phobius"/>
    </source>
</evidence>
<gene>
    <name evidence="3" type="ORF">NF556_20635</name>
</gene>
<evidence type="ECO:0000313" key="4">
    <source>
        <dbReference type="Proteomes" id="UP001056455"/>
    </source>
</evidence>
<reference evidence="3" key="1">
    <citation type="submission" date="2022-06" db="EMBL/GenBank/DDBJ databases">
        <title>Ornithinimicrobium HY1793.</title>
        <authorList>
            <person name="Huang Y."/>
        </authorList>
    </citation>
    <scope>NUCLEOTIDE SEQUENCE</scope>
    <source>
        <strain evidence="3">HY1793</strain>
    </source>
</reference>
<proteinExistence type="predicted"/>
<sequence length="740" mass="77739">MTRKELYNVLDEAVGNAPRVDLAEAAWAQGVGMRRRRRAAFAGGGTVLAAAAVVGALVISGGIAPDEDVAPAVPTSTPGPTQVEPGPVAMESAVTFMFHREGTHTDLETSSLHSLADQEVPAVDQLTGSSWELQPMLYAPGAEDFIDIAFAGPDDAGVTEPTTLSFMEAEDGDTLLSMSIDECGGATFQEDLVLAEDGRFAGQPAGTDDQGCPDGVQAAEDFWMEALPAGGWLHQPSEDVLLLSVIVPEGAAPTEETSEEPTGETTQEPTGETTADPTGGPEVPGTYATRTFVLLREGSEADPDELADIAALPSLDDVDVASQDQLAGTAWTLHTDPELSTASDAEPGEPVIGDGGTIEADVPTRVSFADDAAGTVLSVELSCGPVRLQDDLGLDAGGWFPGQSTWALYEDCPEVENRAASFWMTFLKTGGWLHQPSEDVLLLTVVIPENMGSDSERDPAPEQTDDPGTNPPSAGTVSIGGGYAITLPDGWTDIALTRHSDSDPLVDSTCLLPEGESELFNPFRWCTVGAEIRVGVDPEAASVDGGWWDPGVSNSTEECYVVRQGYGHPDNEVTFAPDPETGSTTVSGHPVEWSRWSASCADGQEFTAEVWRVTDLGIELRSLDGSQDLEPLVQTLLLSGDVTTGTQVVMEVTEPIGANLAGELVTMGARSTWNGTGEFVTYEVTADTRCLVTKPGGERGADLQLGVCADLEAELPGYPYLIVVINPDGEAVSVRPIAGF</sequence>
<feature type="region of interest" description="Disordered" evidence="1">
    <location>
        <begin position="251"/>
        <end position="285"/>
    </location>
</feature>
<evidence type="ECO:0000313" key="3">
    <source>
        <dbReference type="EMBL" id="USQ79961.1"/>
    </source>
</evidence>
<keyword evidence="2" id="KW-1133">Transmembrane helix</keyword>
<keyword evidence="2" id="KW-0472">Membrane</keyword>
<accession>A0ABY4YT61</accession>
<organism evidence="3 4">
    <name type="scientific">Ornithinimicrobium faecis</name>
    <dbReference type="NCBI Taxonomy" id="2934158"/>
    <lineage>
        <taxon>Bacteria</taxon>
        <taxon>Bacillati</taxon>
        <taxon>Actinomycetota</taxon>
        <taxon>Actinomycetes</taxon>
        <taxon>Micrococcales</taxon>
        <taxon>Ornithinimicrobiaceae</taxon>
        <taxon>Ornithinimicrobium</taxon>
    </lineage>
</organism>
<keyword evidence="2" id="KW-0812">Transmembrane</keyword>
<feature type="region of interest" description="Disordered" evidence="1">
    <location>
        <begin position="451"/>
        <end position="479"/>
    </location>
</feature>
<evidence type="ECO:0000256" key="1">
    <source>
        <dbReference type="SAM" id="MobiDB-lite"/>
    </source>
</evidence>
<name>A0ABY4YT61_9MICO</name>